<gene>
    <name evidence="1" type="ORF">GCM10007878_04770</name>
</gene>
<dbReference type="SUPFAM" id="SSF53756">
    <property type="entry name" value="UDP-Glycosyltransferase/glycogen phosphorylase"/>
    <property type="match status" value="1"/>
</dbReference>
<evidence type="ECO:0000313" key="1">
    <source>
        <dbReference type="EMBL" id="GLR63042.1"/>
    </source>
</evidence>
<name>A0ABQ5ZVH8_9GAMM</name>
<sequence>MKKNAIISTLLDRQILILNPLLNETSFDLITPKLFTSTHKAIAKSHDVKCITIENTFSTEEEALIKEEAELKNTLLDKNKPKLDKFLKENNYQSSFSDYIIESAKKRTEKIITLYKGLDKLKEEYNIKALLTNQEYLIHEATLVQWAKYNNIPSIHLCHSPYVARNLGSIRQFIADHLTLTTSRCIDTLDDMETGKGQKHITGLVNWDSYRTIELNNIIDLKTKLTIPDEALVVSFFTTYAVHENATSDPLTYEKTLDAFMEAAAKINEESERSVFFIIKDRPSGVSFSNQRANHLAKKLGLENNFAYIFDRPESVILISDITVSPGSSIAVESMAMGCATIELVSRQVFLGGLIYAANDGVAQCEAKDLYSTLSELIYDEDKRESLTNLSSNNNKYVYPTIELSATKKATAKILEIIGEKELSDKVLDNDSFYDNLNTQGYDHRFYINDKFKIWRTSTQPNELTGQLMGERYNAWKNQPTFHLLLVVDESLFNALATTLDSFELQIYKHYGITILSTAPCPIEDLSKQENIQWIQAATPFEAINQAIEDIDADWIMQLWPGDELHPQALFNLADYADLNPDWLAIYGDEVLVKLSDKKLDNDESRLGTSLPEDPAFKPDFNLDLLRSTDYVNRCVAFRKDAWQALGGYQAYAYRQNEDLIFRLAERMTIPAIGHVPYILVNRSPYTDQLIDSNNYEKLGSEIRLQHLVRCGYNQANVNAGLYQGVYNIQYNLPDLTVKADLLVATPALDTNLANFIRSYLKSNATNQTLLYLAIPTDTVDFTAWLIEEKLTFKDHQPKLVPLHSWQGELAAWRELISASESELVIFALNRLRFVQPTWIDALLDQLQRPDIAMAAPRLVSTNASILSAGQILGKNGLVGDLYENFFLEQEVTGLPRAWCEQNFNALNPACLAVKRSKLMEQGGFSSDFTSLLAVNDLQIKLCLAGNKLVWTPLSSVVLVGSNNYQLMPEDKQLFKKNWFALLTHDPAFNPNLALRGSGLDADDLLAGKWHHQHRQRPRVLTLISDPNPEQIHLGQSLTKIFVSNELKEQVQVQNYSHLSAANAAVVNSIELARLQPDLCIYSGKPEAFTNTIEDLAGNTTIQQWVLVSNEADFQHWKKMETHLTGYLIADMKLFQSLSCEVNIRLVLDSNTEEICSKRLVAWVEEVFN</sequence>
<keyword evidence="2" id="KW-1185">Reference proteome</keyword>
<comment type="caution">
    <text evidence="1">The sequence shown here is derived from an EMBL/GenBank/DDBJ whole genome shotgun (WGS) entry which is preliminary data.</text>
</comment>
<dbReference type="RefSeq" id="WP_027850643.1">
    <property type="nucleotide sequence ID" value="NZ_BSOR01000008.1"/>
</dbReference>
<dbReference type="Gene3D" id="3.40.50.2000">
    <property type="entry name" value="Glycogen Phosphorylase B"/>
    <property type="match status" value="2"/>
</dbReference>
<dbReference type="SUPFAM" id="SSF53448">
    <property type="entry name" value="Nucleotide-diphospho-sugar transferases"/>
    <property type="match status" value="2"/>
</dbReference>
<dbReference type="InterPro" id="IPR050834">
    <property type="entry name" value="Glycosyltransf_2"/>
</dbReference>
<reference evidence="2" key="1">
    <citation type="journal article" date="2019" name="Int. J. Syst. Evol. Microbiol.">
        <title>The Global Catalogue of Microorganisms (GCM) 10K type strain sequencing project: providing services to taxonomists for standard genome sequencing and annotation.</title>
        <authorList>
            <consortium name="The Broad Institute Genomics Platform"/>
            <consortium name="The Broad Institute Genome Sequencing Center for Infectious Disease"/>
            <person name="Wu L."/>
            <person name="Ma J."/>
        </authorList>
    </citation>
    <scope>NUCLEOTIDE SEQUENCE [LARGE SCALE GENOMIC DNA]</scope>
    <source>
        <strain evidence="2">NBRC 100033</strain>
    </source>
</reference>
<protein>
    <submittedName>
        <fullName evidence="1">Uncharacterized protein</fullName>
    </submittedName>
</protein>
<dbReference type="EMBL" id="BSOR01000008">
    <property type="protein sequence ID" value="GLR63042.1"/>
    <property type="molecule type" value="Genomic_DNA"/>
</dbReference>
<organism evidence="1 2">
    <name type="scientific">Marinospirillum insulare</name>
    <dbReference type="NCBI Taxonomy" id="217169"/>
    <lineage>
        <taxon>Bacteria</taxon>
        <taxon>Pseudomonadati</taxon>
        <taxon>Pseudomonadota</taxon>
        <taxon>Gammaproteobacteria</taxon>
        <taxon>Oceanospirillales</taxon>
        <taxon>Oceanospirillaceae</taxon>
        <taxon>Marinospirillum</taxon>
    </lineage>
</organism>
<dbReference type="InterPro" id="IPR029044">
    <property type="entry name" value="Nucleotide-diphossugar_trans"/>
</dbReference>
<dbReference type="Gene3D" id="3.90.550.10">
    <property type="entry name" value="Spore Coat Polysaccharide Biosynthesis Protein SpsA, Chain A"/>
    <property type="match status" value="2"/>
</dbReference>
<dbReference type="Proteomes" id="UP001156682">
    <property type="component" value="Unassembled WGS sequence"/>
</dbReference>
<accession>A0ABQ5ZVH8</accession>
<dbReference type="PANTHER" id="PTHR43685:SF2">
    <property type="entry name" value="GLYCOSYLTRANSFERASE 2-LIKE DOMAIN-CONTAINING PROTEIN"/>
    <property type="match status" value="1"/>
</dbReference>
<proteinExistence type="predicted"/>
<dbReference type="PANTHER" id="PTHR43685">
    <property type="entry name" value="GLYCOSYLTRANSFERASE"/>
    <property type="match status" value="1"/>
</dbReference>
<evidence type="ECO:0000313" key="2">
    <source>
        <dbReference type="Proteomes" id="UP001156682"/>
    </source>
</evidence>